<feature type="region of interest" description="Disordered" evidence="1">
    <location>
        <begin position="286"/>
        <end position="306"/>
    </location>
</feature>
<keyword evidence="3" id="KW-1185">Reference proteome</keyword>
<feature type="region of interest" description="Disordered" evidence="1">
    <location>
        <begin position="333"/>
        <end position="479"/>
    </location>
</feature>
<feature type="compositionally biased region" description="Polar residues" evidence="1">
    <location>
        <begin position="364"/>
        <end position="373"/>
    </location>
</feature>
<name>A0AAJ0DIX7_9PEZI</name>
<comment type="caution">
    <text evidence="2">The sequence shown here is derived from an EMBL/GenBank/DDBJ whole genome shotgun (WGS) entry which is preliminary data.</text>
</comment>
<feature type="compositionally biased region" description="Polar residues" evidence="1">
    <location>
        <begin position="236"/>
        <end position="248"/>
    </location>
</feature>
<accession>A0AAJ0DIX7</accession>
<reference evidence="2" key="1">
    <citation type="submission" date="2023-04" db="EMBL/GenBank/DDBJ databases">
        <title>Black Yeasts Isolated from many extreme environments.</title>
        <authorList>
            <person name="Coleine C."/>
            <person name="Stajich J.E."/>
            <person name="Selbmann L."/>
        </authorList>
    </citation>
    <scope>NUCLEOTIDE SEQUENCE</scope>
    <source>
        <strain evidence="2">CCFEE 5312</strain>
    </source>
</reference>
<feature type="region of interest" description="Disordered" evidence="1">
    <location>
        <begin position="217"/>
        <end position="262"/>
    </location>
</feature>
<dbReference type="AlphaFoldDB" id="A0AAJ0DIX7"/>
<proteinExistence type="predicted"/>
<organism evidence="2 3">
    <name type="scientific">Extremus antarcticus</name>
    <dbReference type="NCBI Taxonomy" id="702011"/>
    <lineage>
        <taxon>Eukaryota</taxon>
        <taxon>Fungi</taxon>
        <taxon>Dikarya</taxon>
        <taxon>Ascomycota</taxon>
        <taxon>Pezizomycotina</taxon>
        <taxon>Dothideomycetes</taxon>
        <taxon>Dothideomycetidae</taxon>
        <taxon>Mycosphaerellales</taxon>
        <taxon>Extremaceae</taxon>
        <taxon>Extremus</taxon>
    </lineage>
</organism>
<feature type="compositionally biased region" description="Polar residues" evidence="1">
    <location>
        <begin position="167"/>
        <end position="177"/>
    </location>
</feature>
<feature type="compositionally biased region" description="Basic and acidic residues" evidence="1">
    <location>
        <begin position="252"/>
        <end position="262"/>
    </location>
</feature>
<gene>
    <name evidence="2" type="ORF">LTR09_007874</name>
</gene>
<evidence type="ECO:0000313" key="3">
    <source>
        <dbReference type="Proteomes" id="UP001271007"/>
    </source>
</evidence>
<dbReference type="EMBL" id="JAWDJX010000029">
    <property type="protein sequence ID" value="KAK3050798.1"/>
    <property type="molecule type" value="Genomic_DNA"/>
</dbReference>
<evidence type="ECO:0000313" key="2">
    <source>
        <dbReference type="EMBL" id="KAK3050798.1"/>
    </source>
</evidence>
<feature type="compositionally biased region" description="Polar residues" evidence="1">
    <location>
        <begin position="37"/>
        <end position="51"/>
    </location>
</feature>
<sequence length="479" mass="52932">MATTPPPRSMRIRTPPTPLHGPQYDNYEPYSPRRSTRTTAQSNPYSSFNSHRSPREDQHQHQTTPPPTIKKARFARAPTQLSSPPSSPASPAKRLHSTQTHSAIHKTPRKQSFTPRKTTNTHLSPDTIGSSRHTTTTLAPPNPIDPTTMLPTPSKTPSKKRTAAALASTSRILTFQPNDIMPSPRKIKKQPRISDFELYDDEAETMRDGDIEIYTDANARVPQMDESEDNPFVGPKQTQRPQRGSGSRSVRKGAEEREREERIREAVARDEGVVYVFRGRKIFRRFTPPGAQDDGGDHNDPSTTSGHRRLIHQAGITAQRPITRSAIKPRLLFPSEDQQREREQALEEVDEEAMTDIEMGEASTVITPPSTTATKRRHGVSPKKMSQKDAIVEAEADTSPDVHETDVNAPDPMSVGSDPAFSDGTTTKGKGSSATSKSPFDTWARTKTGRKRAGEQVEAEEGMGKRTRSSGPVAGEMSV</sequence>
<evidence type="ECO:0000256" key="1">
    <source>
        <dbReference type="SAM" id="MobiDB-lite"/>
    </source>
</evidence>
<dbReference type="Proteomes" id="UP001271007">
    <property type="component" value="Unassembled WGS sequence"/>
</dbReference>
<feature type="region of interest" description="Disordered" evidence="1">
    <location>
        <begin position="1"/>
        <end position="193"/>
    </location>
</feature>
<feature type="compositionally biased region" description="Acidic residues" evidence="1">
    <location>
        <begin position="346"/>
        <end position="359"/>
    </location>
</feature>
<feature type="compositionally biased region" description="Polar residues" evidence="1">
    <location>
        <begin position="110"/>
        <end position="139"/>
    </location>
</feature>
<feature type="compositionally biased region" description="Low complexity" evidence="1">
    <location>
        <begin position="424"/>
        <end position="438"/>
    </location>
</feature>
<protein>
    <submittedName>
        <fullName evidence="2">Uncharacterized protein</fullName>
    </submittedName>
</protein>